<keyword evidence="13" id="KW-0963">Cytoplasm</keyword>
<comment type="subcellular location">
    <subcellularLocation>
        <location evidence="13">Cytoplasm</location>
    </subcellularLocation>
</comment>
<name>A0A364K816_9BACL</name>
<dbReference type="PROSITE" id="PS00627">
    <property type="entry name" value="GHMP_KINASES_ATP"/>
    <property type="match status" value="1"/>
</dbReference>
<evidence type="ECO:0000256" key="6">
    <source>
        <dbReference type="ARBA" id="ARBA00022679"/>
    </source>
</evidence>
<evidence type="ECO:0000256" key="13">
    <source>
        <dbReference type="HAMAP-Rule" id="MF_00384"/>
    </source>
</evidence>
<dbReference type="PANTHER" id="PTHR20861">
    <property type="entry name" value="HOMOSERINE/4-DIPHOSPHOCYTIDYL-2-C-METHYL-D-ERYTHRITOL KINASE"/>
    <property type="match status" value="1"/>
</dbReference>
<proteinExistence type="inferred from homology"/>
<keyword evidence="10 13" id="KW-0067">ATP-binding</keyword>
<dbReference type="OrthoDB" id="9769912at2"/>
<dbReference type="HAMAP" id="MF_00384">
    <property type="entry name" value="Homoser_kinase"/>
    <property type="match status" value="1"/>
</dbReference>
<evidence type="ECO:0000256" key="7">
    <source>
        <dbReference type="ARBA" id="ARBA00022697"/>
    </source>
</evidence>
<reference evidence="16 17" key="2">
    <citation type="submission" date="2018-06" db="EMBL/GenBank/DDBJ databases">
        <authorList>
            <person name="Zhirakovskaya E."/>
        </authorList>
    </citation>
    <scope>NUCLEOTIDE SEQUENCE [LARGE SCALE GENOMIC DNA]</scope>
    <source>
        <strain evidence="16 17">FBKL4.011</strain>
    </source>
</reference>
<dbReference type="Pfam" id="PF00288">
    <property type="entry name" value="GHMP_kinases_N"/>
    <property type="match status" value="1"/>
</dbReference>
<feature type="domain" description="GHMP kinase C-terminal" evidence="15">
    <location>
        <begin position="207"/>
        <end position="283"/>
    </location>
</feature>
<evidence type="ECO:0000256" key="12">
    <source>
        <dbReference type="ARBA" id="ARBA00049954"/>
    </source>
</evidence>
<evidence type="ECO:0000256" key="1">
    <source>
        <dbReference type="ARBA" id="ARBA00005015"/>
    </source>
</evidence>
<evidence type="ECO:0000256" key="4">
    <source>
        <dbReference type="ARBA" id="ARBA00017858"/>
    </source>
</evidence>
<dbReference type="SUPFAM" id="SSF55060">
    <property type="entry name" value="GHMP Kinase, C-terminal domain"/>
    <property type="match status" value="1"/>
</dbReference>
<comment type="caution">
    <text evidence="16">The sequence shown here is derived from an EMBL/GenBank/DDBJ whole genome shotgun (WGS) entry which is preliminary data.</text>
</comment>
<accession>A0A364K816</accession>
<dbReference type="EMBL" id="QJKK01000002">
    <property type="protein sequence ID" value="RAL26433.1"/>
    <property type="molecule type" value="Genomic_DNA"/>
</dbReference>
<comment type="pathway">
    <text evidence="1 13">Amino-acid biosynthesis; L-threonine biosynthesis; L-threonine from L-aspartate: step 4/5.</text>
</comment>
<evidence type="ECO:0000256" key="5">
    <source>
        <dbReference type="ARBA" id="ARBA00022605"/>
    </source>
</evidence>
<dbReference type="InterPro" id="IPR006203">
    <property type="entry name" value="GHMP_knse_ATP-bd_CS"/>
</dbReference>
<dbReference type="PANTHER" id="PTHR20861:SF1">
    <property type="entry name" value="HOMOSERINE KINASE"/>
    <property type="match status" value="1"/>
</dbReference>
<evidence type="ECO:0000313" key="16">
    <source>
        <dbReference type="EMBL" id="RAL26433.1"/>
    </source>
</evidence>
<dbReference type="UniPathway" id="UPA00050">
    <property type="reaction ID" value="UER00064"/>
</dbReference>
<dbReference type="InterPro" id="IPR014721">
    <property type="entry name" value="Ribsml_uS5_D2-typ_fold_subgr"/>
</dbReference>
<dbReference type="InterPro" id="IPR000870">
    <property type="entry name" value="Homoserine_kinase"/>
</dbReference>
<keyword evidence="5 13" id="KW-0028">Amino-acid biosynthesis</keyword>
<dbReference type="NCBIfam" id="TIGR00191">
    <property type="entry name" value="thrB"/>
    <property type="match status" value="1"/>
</dbReference>
<gene>
    <name evidence="13" type="primary">thrB</name>
    <name evidence="16" type="ORF">DL897_05430</name>
</gene>
<keyword evidence="6 13" id="KW-0808">Transferase</keyword>
<evidence type="ECO:0000259" key="15">
    <source>
        <dbReference type="Pfam" id="PF08544"/>
    </source>
</evidence>
<dbReference type="InterPro" id="IPR006204">
    <property type="entry name" value="GHMP_kinase_N_dom"/>
</dbReference>
<comment type="catalytic activity">
    <reaction evidence="11 13">
        <text>L-homoserine + ATP = O-phospho-L-homoserine + ADP + H(+)</text>
        <dbReference type="Rhea" id="RHEA:13985"/>
        <dbReference type="ChEBI" id="CHEBI:15378"/>
        <dbReference type="ChEBI" id="CHEBI:30616"/>
        <dbReference type="ChEBI" id="CHEBI:57476"/>
        <dbReference type="ChEBI" id="CHEBI:57590"/>
        <dbReference type="ChEBI" id="CHEBI:456216"/>
        <dbReference type="EC" id="2.7.1.39"/>
    </reaction>
</comment>
<dbReference type="GO" id="GO:0004413">
    <property type="term" value="F:homoserine kinase activity"/>
    <property type="evidence" value="ECO:0007669"/>
    <property type="project" value="UniProtKB-UniRule"/>
</dbReference>
<evidence type="ECO:0000256" key="9">
    <source>
        <dbReference type="ARBA" id="ARBA00022777"/>
    </source>
</evidence>
<sequence>MKNSLCVHVKVPASTANLGPGFDTIGLAFDLYTSIEMSFAKTTQIQLESKELEELPHDKTNLLYRVAAHLFQKASLPIPELTIKVKSEIPLARGLGSSAAAIVGSLVAANQLAGEPFDREQIFSLASWWEGHPDNVGASLYGGIMVASMPQHPEAPIPALSLPAPDLHALVIIPNFQLPTTKARSVLPTEYIKSDVIFNIGRSSLLVAALAQGRYDLLKEAMQDCIHQPFRANLVPGLEEILLQASHYGALGAALSGAGPTILCFYQSKQQRIQLSQFIGKVMSQHQISYQQMDLSPDSSGVQIDILDTIS</sequence>
<protein>
    <recommendedName>
        <fullName evidence="4 13">Homoserine kinase</fullName>
        <shortName evidence="13">HK</shortName>
        <shortName evidence="13">HSK</shortName>
        <ecNumber evidence="3 13">2.7.1.39</ecNumber>
    </recommendedName>
</protein>
<evidence type="ECO:0000256" key="11">
    <source>
        <dbReference type="ARBA" id="ARBA00049375"/>
    </source>
</evidence>
<evidence type="ECO:0000256" key="2">
    <source>
        <dbReference type="ARBA" id="ARBA00007370"/>
    </source>
</evidence>
<keyword evidence="8 13" id="KW-0547">Nucleotide-binding</keyword>
<dbReference type="AlphaFoldDB" id="A0A364K816"/>
<dbReference type="GO" id="GO:0005737">
    <property type="term" value="C:cytoplasm"/>
    <property type="evidence" value="ECO:0007669"/>
    <property type="project" value="UniProtKB-SubCell"/>
</dbReference>
<keyword evidence="9 13" id="KW-0418">Kinase</keyword>
<dbReference type="Gene3D" id="3.30.230.10">
    <property type="match status" value="1"/>
</dbReference>
<evidence type="ECO:0000256" key="8">
    <source>
        <dbReference type="ARBA" id="ARBA00022741"/>
    </source>
</evidence>
<dbReference type="Proteomes" id="UP000251213">
    <property type="component" value="Unassembled WGS sequence"/>
</dbReference>
<comment type="similarity">
    <text evidence="2 13">Belongs to the GHMP kinase family. Homoserine kinase subfamily.</text>
</comment>
<evidence type="ECO:0000256" key="3">
    <source>
        <dbReference type="ARBA" id="ARBA00012078"/>
    </source>
</evidence>
<dbReference type="PRINTS" id="PR00958">
    <property type="entry name" value="HOMSERKINASE"/>
</dbReference>
<evidence type="ECO:0000313" key="17">
    <source>
        <dbReference type="Proteomes" id="UP000251213"/>
    </source>
</evidence>
<keyword evidence="17" id="KW-1185">Reference proteome</keyword>
<keyword evidence="7 13" id="KW-0791">Threonine biosynthesis</keyword>
<feature type="binding site" evidence="13">
    <location>
        <begin position="90"/>
        <end position="100"/>
    </location>
    <ligand>
        <name>ATP</name>
        <dbReference type="ChEBI" id="CHEBI:30616"/>
    </ligand>
</feature>
<evidence type="ECO:0000259" key="14">
    <source>
        <dbReference type="Pfam" id="PF00288"/>
    </source>
</evidence>
<dbReference type="RefSeq" id="WP_113658117.1">
    <property type="nucleotide sequence ID" value="NZ_KZ845664.1"/>
</dbReference>
<feature type="domain" description="GHMP kinase N-terminal" evidence="14">
    <location>
        <begin position="61"/>
        <end position="143"/>
    </location>
</feature>
<comment type="function">
    <text evidence="12 13">Catalyzes the ATP-dependent phosphorylation of L-homoserine to L-homoserine phosphate.</text>
</comment>
<dbReference type="Pfam" id="PF08544">
    <property type="entry name" value="GHMP_kinases_C"/>
    <property type="match status" value="1"/>
</dbReference>
<organism evidence="16 17">
    <name type="scientific">Thermoflavimicrobium daqui</name>
    <dbReference type="NCBI Taxonomy" id="2137476"/>
    <lineage>
        <taxon>Bacteria</taxon>
        <taxon>Bacillati</taxon>
        <taxon>Bacillota</taxon>
        <taxon>Bacilli</taxon>
        <taxon>Bacillales</taxon>
        <taxon>Thermoactinomycetaceae</taxon>
        <taxon>Thermoflavimicrobium</taxon>
    </lineage>
</organism>
<dbReference type="InterPro" id="IPR013750">
    <property type="entry name" value="GHMP_kinase_C_dom"/>
</dbReference>
<dbReference type="Gene3D" id="3.30.70.890">
    <property type="entry name" value="GHMP kinase, C-terminal domain"/>
    <property type="match status" value="1"/>
</dbReference>
<dbReference type="GO" id="GO:0005524">
    <property type="term" value="F:ATP binding"/>
    <property type="evidence" value="ECO:0007669"/>
    <property type="project" value="UniProtKB-UniRule"/>
</dbReference>
<dbReference type="SUPFAM" id="SSF54211">
    <property type="entry name" value="Ribosomal protein S5 domain 2-like"/>
    <property type="match status" value="1"/>
</dbReference>
<dbReference type="EC" id="2.7.1.39" evidence="3 13"/>
<reference evidence="16 17" key="1">
    <citation type="submission" date="2018-06" db="EMBL/GenBank/DDBJ databases">
        <title>Thermoflavimicrobium daqus sp. nov., a thermophilic microbe isolated from Moutai-flavour Daqu.</title>
        <authorList>
            <person name="Wang X."/>
            <person name="Zhou H."/>
        </authorList>
    </citation>
    <scope>NUCLEOTIDE SEQUENCE [LARGE SCALE GENOMIC DNA]</scope>
    <source>
        <strain evidence="16 17">FBKL4.011</strain>
    </source>
</reference>
<evidence type="ECO:0000256" key="10">
    <source>
        <dbReference type="ARBA" id="ARBA00022840"/>
    </source>
</evidence>
<dbReference type="GO" id="GO:0009088">
    <property type="term" value="P:threonine biosynthetic process"/>
    <property type="evidence" value="ECO:0007669"/>
    <property type="project" value="UniProtKB-UniRule"/>
</dbReference>
<dbReference type="InterPro" id="IPR020568">
    <property type="entry name" value="Ribosomal_Su5_D2-typ_SF"/>
</dbReference>
<dbReference type="PIRSF" id="PIRSF000676">
    <property type="entry name" value="Homoser_kin"/>
    <property type="match status" value="1"/>
</dbReference>
<dbReference type="NCBIfam" id="NF002288">
    <property type="entry name" value="PRK01212.1-4"/>
    <property type="match status" value="1"/>
</dbReference>
<dbReference type="InterPro" id="IPR036554">
    <property type="entry name" value="GHMP_kinase_C_sf"/>
</dbReference>